<comment type="caution">
    <text evidence="3">The sequence shown here is derived from an EMBL/GenBank/DDBJ whole genome shotgun (WGS) entry which is preliminary data.</text>
</comment>
<keyword evidence="4" id="KW-1185">Reference proteome</keyword>
<dbReference type="InterPro" id="IPR000477">
    <property type="entry name" value="RT_dom"/>
</dbReference>
<proteinExistence type="predicted"/>
<sequence length="413" mass="48793">MNKEEKKQKKEIFKCLKEWLVTKKGEDKFKLKMERLKLKRLRKRIKEKETEGKWREIEESRDMGDFWMAVGNFRAKRKARKERNISKEDWEKRFRKFLGKGQVEEEQNQNREKKERETNSQVKEGENGLNREIEAGEVRVSLTKMKNKKASGEDGIKVEFLKYLPLGWKIARIYPIYKAGNEELAENYRGVALLDVRYKLLTNIIANRLSVWCERNKVIRESQAGFRGKRGTRDHLFVINSLIGNKLKIKGGKLYAGLIDFKTAFDTVDRKILFKKLQKKGIKGKILKEGRWPLICLREELRWIINGYPTKWGKEVEKSFKEIGDGQTLREMFERRDVIEIRKNLEKGRKTKTDQEIQIEWGKIEKSKVERRVGTGKEIGKNVLELLKGESILGICEYCKQFEKLARSRTEGK</sequence>
<evidence type="ECO:0000313" key="4">
    <source>
        <dbReference type="Proteomes" id="UP000215335"/>
    </source>
</evidence>
<evidence type="ECO:0000259" key="2">
    <source>
        <dbReference type="Pfam" id="PF00078"/>
    </source>
</evidence>
<dbReference type="PANTHER" id="PTHR19446">
    <property type="entry name" value="REVERSE TRANSCRIPTASES"/>
    <property type="match status" value="1"/>
</dbReference>
<organism evidence="3 4">
    <name type="scientific">Trichomalopsis sarcophagae</name>
    <dbReference type="NCBI Taxonomy" id="543379"/>
    <lineage>
        <taxon>Eukaryota</taxon>
        <taxon>Metazoa</taxon>
        <taxon>Ecdysozoa</taxon>
        <taxon>Arthropoda</taxon>
        <taxon>Hexapoda</taxon>
        <taxon>Insecta</taxon>
        <taxon>Pterygota</taxon>
        <taxon>Neoptera</taxon>
        <taxon>Endopterygota</taxon>
        <taxon>Hymenoptera</taxon>
        <taxon>Apocrita</taxon>
        <taxon>Proctotrupomorpha</taxon>
        <taxon>Chalcidoidea</taxon>
        <taxon>Pteromalidae</taxon>
        <taxon>Pteromalinae</taxon>
        <taxon>Trichomalopsis</taxon>
    </lineage>
</organism>
<dbReference type="AlphaFoldDB" id="A0A232EMM3"/>
<reference evidence="3 4" key="1">
    <citation type="journal article" date="2017" name="Curr. Biol.">
        <title>The Evolution of Venom by Co-option of Single-Copy Genes.</title>
        <authorList>
            <person name="Martinson E.O."/>
            <person name="Mrinalini"/>
            <person name="Kelkar Y.D."/>
            <person name="Chang C.H."/>
            <person name="Werren J.H."/>
        </authorList>
    </citation>
    <scope>NUCLEOTIDE SEQUENCE [LARGE SCALE GENOMIC DNA]</scope>
    <source>
        <strain evidence="3 4">Alberta</strain>
        <tissue evidence="3">Whole body</tissue>
    </source>
</reference>
<dbReference type="EMBL" id="NNAY01003343">
    <property type="protein sequence ID" value="OXU19587.1"/>
    <property type="molecule type" value="Genomic_DNA"/>
</dbReference>
<dbReference type="Pfam" id="PF00078">
    <property type="entry name" value="RVT_1"/>
    <property type="match status" value="1"/>
</dbReference>
<dbReference type="Proteomes" id="UP000215335">
    <property type="component" value="Unassembled WGS sequence"/>
</dbReference>
<dbReference type="STRING" id="543379.A0A232EMM3"/>
<evidence type="ECO:0000256" key="1">
    <source>
        <dbReference type="SAM" id="MobiDB-lite"/>
    </source>
</evidence>
<accession>A0A232EMM3</accession>
<feature type="domain" description="Reverse transcriptase" evidence="2">
    <location>
        <begin position="180"/>
        <end position="285"/>
    </location>
</feature>
<name>A0A232EMM3_9HYME</name>
<evidence type="ECO:0000313" key="3">
    <source>
        <dbReference type="EMBL" id="OXU19587.1"/>
    </source>
</evidence>
<dbReference type="OrthoDB" id="7698963at2759"/>
<protein>
    <recommendedName>
        <fullName evidence="2">Reverse transcriptase domain-containing protein</fullName>
    </recommendedName>
</protein>
<feature type="region of interest" description="Disordered" evidence="1">
    <location>
        <begin position="103"/>
        <end position="128"/>
    </location>
</feature>
<gene>
    <name evidence="3" type="ORF">TSAR_013439</name>
</gene>
<feature type="compositionally biased region" description="Basic and acidic residues" evidence="1">
    <location>
        <begin position="108"/>
        <end position="128"/>
    </location>
</feature>